<feature type="compositionally biased region" description="Gly residues" evidence="1">
    <location>
        <begin position="160"/>
        <end position="176"/>
    </location>
</feature>
<gene>
    <name evidence="2" type="ORF">NDU88_000203</name>
</gene>
<comment type="caution">
    <text evidence="2">The sequence shown here is derived from an EMBL/GenBank/DDBJ whole genome shotgun (WGS) entry which is preliminary data.</text>
</comment>
<evidence type="ECO:0000313" key="3">
    <source>
        <dbReference type="Proteomes" id="UP001066276"/>
    </source>
</evidence>
<reference evidence="2" key="1">
    <citation type="journal article" date="2022" name="bioRxiv">
        <title>Sequencing and chromosome-scale assembly of the giantPleurodeles waltlgenome.</title>
        <authorList>
            <person name="Brown T."/>
            <person name="Elewa A."/>
            <person name="Iarovenko S."/>
            <person name="Subramanian E."/>
            <person name="Araus A.J."/>
            <person name="Petzold A."/>
            <person name="Susuki M."/>
            <person name="Suzuki K.-i.T."/>
            <person name="Hayashi T."/>
            <person name="Toyoda A."/>
            <person name="Oliveira C."/>
            <person name="Osipova E."/>
            <person name="Leigh N.D."/>
            <person name="Simon A."/>
            <person name="Yun M.H."/>
        </authorList>
    </citation>
    <scope>NUCLEOTIDE SEQUENCE</scope>
    <source>
        <strain evidence="2">20211129_DDA</strain>
        <tissue evidence="2">Liver</tissue>
    </source>
</reference>
<proteinExistence type="predicted"/>
<feature type="region of interest" description="Disordered" evidence="1">
    <location>
        <begin position="149"/>
        <end position="197"/>
    </location>
</feature>
<organism evidence="2 3">
    <name type="scientific">Pleurodeles waltl</name>
    <name type="common">Iberian ribbed newt</name>
    <dbReference type="NCBI Taxonomy" id="8319"/>
    <lineage>
        <taxon>Eukaryota</taxon>
        <taxon>Metazoa</taxon>
        <taxon>Chordata</taxon>
        <taxon>Craniata</taxon>
        <taxon>Vertebrata</taxon>
        <taxon>Euteleostomi</taxon>
        <taxon>Amphibia</taxon>
        <taxon>Batrachia</taxon>
        <taxon>Caudata</taxon>
        <taxon>Salamandroidea</taxon>
        <taxon>Salamandridae</taxon>
        <taxon>Pleurodelinae</taxon>
        <taxon>Pleurodeles</taxon>
    </lineage>
</organism>
<dbReference type="AlphaFoldDB" id="A0AAV7P4C1"/>
<sequence length="197" mass="21252">MPSTVARIKHFCACSRCRKIVPFLYTRSGRRRMGLLRTLSSSGRVRTHTLLSRALSLVRMLSASAVPRVGSRTHAQCVCPSRPLVLLRMLSASVLPGRWFSCACSVRLVFRAHAQSQGRVRPEPGAGSAAEGPLLSVPFCRSRCPPAGPLTDPLRPEDCSGGGEMSGPEPGGVSGRGRGRPHRPVAEAQREFVLPFV</sequence>
<evidence type="ECO:0000256" key="1">
    <source>
        <dbReference type="SAM" id="MobiDB-lite"/>
    </source>
</evidence>
<protein>
    <submittedName>
        <fullName evidence="2">Uncharacterized protein</fullName>
    </submittedName>
</protein>
<accession>A0AAV7P4C1</accession>
<dbReference type="Proteomes" id="UP001066276">
    <property type="component" value="Chromosome 7"/>
</dbReference>
<keyword evidence="3" id="KW-1185">Reference proteome</keyword>
<evidence type="ECO:0000313" key="2">
    <source>
        <dbReference type="EMBL" id="KAJ1121684.1"/>
    </source>
</evidence>
<name>A0AAV7P4C1_PLEWA</name>
<dbReference type="EMBL" id="JANPWB010000011">
    <property type="protein sequence ID" value="KAJ1121684.1"/>
    <property type="molecule type" value="Genomic_DNA"/>
</dbReference>